<name>A0ABY6SCH2_PODCO</name>
<dbReference type="Proteomes" id="UP000280685">
    <property type="component" value="Chromosome 5"/>
</dbReference>
<sequence length="106" mass="10969">MVLPPLLLERTSWVQDHKSVVTEFARQCGADRIQAFQVLAHAITGAEECRTALAVGLGIIDPVTLTDGGTVQGGTSTACGMRARETGFVKEVAAVVGGVAAMGLLC</sequence>
<evidence type="ECO:0000313" key="2">
    <source>
        <dbReference type="Proteomes" id="UP000280685"/>
    </source>
</evidence>
<accession>A0ABY6SCH2</accession>
<dbReference type="EMBL" id="LR026968">
    <property type="protein sequence ID" value="VBB80768.1"/>
    <property type="molecule type" value="Genomic_DNA"/>
</dbReference>
<protein>
    <submittedName>
        <fullName evidence="1">Uncharacterized protein</fullName>
    </submittedName>
</protein>
<evidence type="ECO:0000313" key="1">
    <source>
        <dbReference type="EMBL" id="VBB80768.1"/>
    </source>
</evidence>
<reference evidence="1" key="1">
    <citation type="submission" date="2018-02" db="EMBL/GenBank/DDBJ databases">
        <authorList>
            <person name="Silar P."/>
        </authorList>
    </citation>
    <scope>NUCLEOTIDE SEQUENCE [LARGE SCALE GENOMIC DNA]</scope>
    <source>
        <strain evidence="1">T</strain>
    </source>
</reference>
<gene>
    <name evidence="1" type="ORF">PODCO_501518</name>
</gene>
<organism evidence="1 2">
    <name type="scientific">Podospora comata</name>
    <dbReference type="NCBI Taxonomy" id="48703"/>
    <lineage>
        <taxon>Eukaryota</taxon>
        <taxon>Fungi</taxon>
        <taxon>Dikarya</taxon>
        <taxon>Ascomycota</taxon>
        <taxon>Pezizomycotina</taxon>
        <taxon>Sordariomycetes</taxon>
        <taxon>Sordariomycetidae</taxon>
        <taxon>Sordariales</taxon>
        <taxon>Podosporaceae</taxon>
        <taxon>Podospora</taxon>
    </lineage>
</organism>
<keyword evidence="2" id="KW-1185">Reference proteome</keyword>
<proteinExistence type="predicted"/>